<dbReference type="Pfam" id="PF00378">
    <property type="entry name" value="ECH_1"/>
    <property type="match status" value="1"/>
</dbReference>
<sequence length="250" mass="26254">MSGKVLIEVEDHIGIVTIFRPEKHNAFDQSIRVGLADALEALASARDVRAIVITGHGKHFSVGGDIAAFVEPAGEELDAILDAAHRCIRAVRYADKPVIAAVEGAAAGGAAGLILACDAIVVARDAKIAFPFLKIGLVPDWGCVPLLRAKVGEGAAKKLLLSAAAISAEQAIDIGVADELAESGATLSKARQLAQTWASFPGMAWQRTKAMINAEAATLDEALVLESEHQAACFHSKAFKTALQKFLIKE</sequence>
<organism evidence="2 3">
    <name type="scientific">Pollutimonas subterranea</name>
    <dbReference type="NCBI Taxonomy" id="2045210"/>
    <lineage>
        <taxon>Bacteria</taxon>
        <taxon>Pseudomonadati</taxon>
        <taxon>Pseudomonadota</taxon>
        <taxon>Betaproteobacteria</taxon>
        <taxon>Burkholderiales</taxon>
        <taxon>Alcaligenaceae</taxon>
        <taxon>Pollutimonas</taxon>
    </lineage>
</organism>
<protein>
    <submittedName>
        <fullName evidence="2">Enoyl-CoA hydratase</fullName>
    </submittedName>
</protein>
<evidence type="ECO:0000313" key="2">
    <source>
        <dbReference type="EMBL" id="PLC49866.1"/>
    </source>
</evidence>
<comment type="caution">
    <text evidence="2">The sequence shown here is derived from an EMBL/GenBank/DDBJ whole genome shotgun (WGS) entry which is preliminary data.</text>
</comment>
<reference evidence="2 3" key="1">
    <citation type="submission" date="2017-10" db="EMBL/GenBank/DDBJ databases">
        <title>Two draft genome sequences of Pusillimonas sp. strains isolated from a nitrate- and radionuclide-contaminated groundwater in Russia.</title>
        <authorList>
            <person name="Grouzdev D.S."/>
            <person name="Tourova T.P."/>
            <person name="Goeva M.A."/>
            <person name="Babich T.L."/>
            <person name="Sokolova D.S."/>
            <person name="Abdullin R."/>
            <person name="Poltaraus A.B."/>
            <person name="Toshchakov S.V."/>
            <person name="Nazina T.N."/>
        </authorList>
    </citation>
    <scope>NUCLEOTIDE SEQUENCE [LARGE SCALE GENOMIC DNA]</scope>
    <source>
        <strain evidence="2 3">JR1/69-3-13</strain>
    </source>
</reference>
<proteinExistence type="inferred from homology"/>
<dbReference type="SUPFAM" id="SSF52096">
    <property type="entry name" value="ClpP/crotonase"/>
    <property type="match status" value="1"/>
</dbReference>
<dbReference type="OrthoDB" id="8524220at2"/>
<keyword evidence="3" id="KW-1185">Reference proteome</keyword>
<comment type="similarity">
    <text evidence="1">Belongs to the enoyl-CoA hydratase/isomerase family.</text>
</comment>
<dbReference type="PROSITE" id="PS00166">
    <property type="entry name" value="ENOYL_COA_HYDRATASE"/>
    <property type="match status" value="1"/>
</dbReference>
<dbReference type="InterPro" id="IPR001753">
    <property type="entry name" value="Enoyl-CoA_hydra/iso"/>
</dbReference>
<dbReference type="PANTHER" id="PTHR43459">
    <property type="entry name" value="ENOYL-COA HYDRATASE"/>
    <property type="match status" value="1"/>
</dbReference>
<dbReference type="AlphaFoldDB" id="A0A2N4U4C8"/>
<evidence type="ECO:0000313" key="3">
    <source>
        <dbReference type="Proteomes" id="UP000234190"/>
    </source>
</evidence>
<gene>
    <name evidence="2" type="ORF">CR159_11315</name>
</gene>
<accession>A0A2N4U4C8</accession>
<dbReference type="EMBL" id="PDNW01000008">
    <property type="protein sequence ID" value="PLC49866.1"/>
    <property type="molecule type" value="Genomic_DNA"/>
</dbReference>
<dbReference type="GO" id="GO:0003824">
    <property type="term" value="F:catalytic activity"/>
    <property type="evidence" value="ECO:0007669"/>
    <property type="project" value="InterPro"/>
</dbReference>
<dbReference type="CDD" id="cd06558">
    <property type="entry name" value="crotonase-like"/>
    <property type="match status" value="1"/>
</dbReference>
<dbReference type="InterPro" id="IPR018376">
    <property type="entry name" value="Enoyl-CoA_hyd/isom_CS"/>
</dbReference>
<dbReference type="Gene3D" id="3.90.226.10">
    <property type="entry name" value="2-enoyl-CoA Hydratase, Chain A, domain 1"/>
    <property type="match status" value="1"/>
</dbReference>
<dbReference type="RefSeq" id="WP_102074059.1">
    <property type="nucleotide sequence ID" value="NZ_PDNW01000008.1"/>
</dbReference>
<dbReference type="PANTHER" id="PTHR43459:SF1">
    <property type="entry name" value="EG:BACN32G11.4 PROTEIN"/>
    <property type="match status" value="1"/>
</dbReference>
<name>A0A2N4U4C8_9BURK</name>
<dbReference type="InterPro" id="IPR029045">
    <property type="entry name" value="ClpP/crotonase-like_dom_sf"/>
</dbReference>
<evidence type="ECO:0000256" key="1">
    <source>
        <dbReference type="RuleBase" id="RU003707"/>
    </source>
</evidence>
<dbReference type="Proteomes" id="UP000234190">
    <property type="component" value="Unassembled WGS sequence"/>
</dbReference>